<accession>A0ABT2HZA5</accession>
<dbReference type="Pfam" id="PF03819">
    <property type="entry name" value="MazG"/>
    <property type="match status" value="1"/>
</dbReference>
<feature type="domain" description="NTP pyrophosphohydrolase MazG-like" evidence="1">
    <location>
        <begin position="31"/>
        <end position="108"/>
    </location>
</feature>
<dbReference type="InterPro" id="IPR004518">
    <property type="entry name" value="MazG-like_dom"/>
</dbReference>
<evidence type="ECO:0000313" key="2">
    <source>
        <dbReference type="EMBL" id="MCT2043656.1"/>
    </source>
</evidence>
<evidence type="ECO:0000313" key="3">
    <source>
        <dbReference type="Proteomes" id="UP001525379"/>
    </source>
</evidence>
<dbReference type="Proteomes" id="UP001525379">
    <property type="component" value="Unassembled WGS sequence"/>
</dbReference>
<dbReference type="PANTHER" id="PTHR30522:SF0">
    <property type="entry name" value="NUCLEOSIDE TRIPHOSPHATE PYROPHOSPHOHYDROLASE"/>
    <property type="match status" value="1"/>
</dbReference>
<evidence type="ECO:0000259" key="1">
    <source>
        <dbReference type="Pfam" id="PF03819"/>
    </source>
</evidence>
<comment type="caution">
    <text evidence="2">The sequence shown here is derived from an EMBL/GenBank/DDBJ whole genome shotgun (WGS) entry which is preliminary data.</text>
</comment>
<name>A0ABT2HZA5_9MICO</name>
<sequence>MGEREYPELIRLVETVARFRGEGGCAWYEAQDHRSLVKYLLEESAELVDAIEEGTAADRREELGDVLFQVLFHADVANHAASEGERFNLEDVAREQREKLERRNPHVFGPNPTRDIDEIIALWEAAKAHEKAHRTSVLDGIPKNWDSLARATKVIGRAAELDITVPDAAQTAPDTEAALGELLLALVADARTKGLSPDRALRAATARLEDHVRADEASRATS</sequence>
<gene>
    <name evidence="2" type="ORF">M3D15_10025</name>
</gene>
<dbReference type="SUPFAM" id="SSF101386">
    <property type="entry name" value="all-alpha NTP pyrophosphatases"/>
    <property type="match status" value="1"/>
</dbReference>
<proteinExistence type="predicted"/>
<organism evidence="2 3">
    <name type="scientific">Pseudoclavibacter albus</name>
    <dbReference type="NCBI Taxonomy" id="272241"/>
    <lineage>
        <taxon>Bacteria</taxon>
        <taxon>Bacillati</taxon>
        <taxon>Actinomycetota</taxon>
        <taxon>Actinomycetes</taxon>
        <taxon>Micrococcales</taxon>
        <taxon>Microbacteriaceae</taxon>
        <taxon>Pseudoclavibacter</taxon>
    </lineage>
</organism>
<reference evidence="2 3" key="1">
    <citation type="submission" date="2022-04" db="EMBL/GenBank/DDBJ databases">
        <title>Human microbiome associated bacterial genomes.</title>
        <authorList>
            <person name="Sandstrom S."/>
            <person name="Salamzade R."/>
            <person name="Kalan L.R."/>
        </authorList>
    </citation>
    <scope>NUCLEOTIDE SEQUENCE [LARGE SCALE GENOMIC DNA]</scope>
    <source>
        <strain evidence="3">p3-SID1799</strain>
    </source>
</reference>
<dbReference type="Gene3D" id="1.10.287.1080">
    <property type="entry name" value="MazG-like"/>
    <property type="match status" value="2"/>
</dbReference>
<keyword evidence="3" id="KW-1185">Reference proteome</keyword>
<protein>
    <submittedName>
        <fullName evidence="2">Nucleoside triphosphate pyrophosphohydrolase</fullName>
    </submittedName>
</protein>
<dbReference type="CDD" id="cd11528">
    <property type="entry name" value="NTP-PPase_MazG_Nterm"/>
    <property type="match status" value="1"/>
</dbReference>
<dbReference type="EMBL" id="JALXSQ010000067">
    <property type="protein sequence ID" value="MCT2043656.1"/>
    <property type="molecule type" value="Genomic_DNA"/>
</dbReference>
<dbReference type="InterPro" id="IPR011551">
    <property type="entry name" value="NTP_PyrPHydrolase_MazG"/>
</dbReference>
<dbReference type="RefSeq" id="WP_206394476.1">
    <property type="nucleotide sequence ID" value="NZ_JAFDPW010000001.1"/>
</dbReference>
<dbReference type="InterPro" id="IPR048015">
    <property type="entry name" value="NTP-PPase_MazG-like_N"/>
</dbReference>
<dbReference type="PANTHER" id="PTHR30522">
    <property type="entry name" value="NUCLEOSIDE TRIPHOSPHATE PYROPHOSPHOHYDROLASE"/>
    <property type="match status" value="1"/>
</dbReference>